<dbReference type="Gene3D" id="3.40.1030.10">
    <property type="entry name" value="Nucleoside phosphorylase/phosphoribosyltransferase catalytic domain"/>
    <property type="match status" value="1"/>
</dbReference>
<accession>A0ABT1RUP6</accession>
<evidence type="ECO:0000313" key="13">
    <source>
        <dbReference type="Proteomes" id="UP001524473"/>
    </source>
</evidence>
<reference evidence="12 13" key="1">
    <citation type="submission" date="2022-06" db="EMBL/GenBank/DDBJ databases">
        <title>Isolation of gut microbiota from human fecal samples.</title>
        <authorList>
            <person name="Pamer E.G."/>
            <person name="Barat B."/>
            <person name="Waligurski E."/>
            <person name="Medina S."/>
            <person name="Paddock L."/>
            <person name="Mostad J."/>
        </authorList>
    </citation>
    <scope>NUCLEOTIDE SEQUENCE [LARGE SCALE GENOMIC DNA]</scope>
    <source>
        <strain evidence="12 13">DFI.9.73</strain>
    </source>
</reference>
<dbReference type="NCBIfam" id="NF004747">
    <property type="entry name" value="PRK06078.1"/>
    <property type="match status" value="1"/>
</dbReference>
<evidence type="ECO:0000256" key="2">
    <source>
        <dbReference type="ARBA" id="ARBA00003877"/>
    </source>
</evidence>
<dbReference type="Pfam" id="PF02885">
    <property type="entry name" value="Glycos_trans_3N"/>
    <property type="match status" value="1"/>
</dbReference>
<dbReference type="SUPFAM" id="SSF52418">
    <property type="entry name" value="Nucleoside phosphorylase/phosphoribosyltransferase catalytic domain"/>
    <property type="match status" value="1"/>
</dbReference>
<dbReference type="InterPro" id="IPR018090">
    <property type="entry name" value="Pyrmidine_PPas_bac/euk"/>
</dbReference>
<name>A0ABT1RUP6_9FIRM</name>
<dbReference type="GO" id="GO:0016154">
    <property type="term" value="F:pyrimidine-nucleoside phosphorylase activity"/>
    <property type="evidence" value="ECO:0007669"/>
    <property type="project" value="UniProtKB-EC"/>
</dbReference>
<evidence type="ECO:0000313" key="12">
    <source>
        <dbReference type="EMBL" id="MCQ4838397.1"/>
    </source>
</evidence>
<dbReference type="EMBL" id="JANFZH010000001">
    <property type="protein sequence ID" value="MCQ4838397.1"/>
    <property type="molecule type" value="Genomic_DNA"/>
</dbReference>
<comment type="catalytic activity">
    <reaction evidence="10">
        <text>thymidine + phosphate = 2-deoxy-alpha-D-ribose 1-phosphate + thymine</text>
        <dbReference type="Rhea" id="RHEA:16037"/>
        <dbReference type="ChEBI" id="CHEBI:17748"/>
        <dbReference type="ChEBI" id="CHEBI:17821"/>
        <dbReference type="ChEBI" id="CHEBI:43474"/>
        <dbReference type="ChEBI" id="CHEBI:57259"/>
        <dbReference type="EC" id="2.4.2.2"/>
    </reaction>
</comment>
<dbReference type="PANTHER" id="PTHR10515">
    <property type="entry name" value="THYMIDINE PHOSPHORYLASE"/>
    <property type="match status" value="1"/>
</dbReference>
<dbReference type="GeneID" id="90532316"/>
<dbReference type="Gene3D" id="1.20.970.10">
    <property type="entry name" value="Transferase, Pyrimidine Nucleoside Phosphorylase, Chain C"/>
    <property type="match status" value="1"/>
</dbReference>
<dbReference type="SMART" id="SM00941">
    <property type="entry name" value="PYNP_C"/>
    <property type="match status" value="1"/>
</dbReference>
<comment type="subunit">
    <text evidence="4">Homodimer.</text>
</comment>
<keyword evidence="8 12" id="KW-0808">Transferase</keyword>
<evidence type="ECO:0000256" key="10">
    <source>
        <dbReference type="ARBA" id="ARBA00048525"/>
    </source>
</evidence>
<evidence type="ECO:0000256" key="8">
    <source>
        <dbReference type="ARBA" id="ARBA00022679"/>
    </source>
</evidence>
<sequence>MRMYDIIHKKREGGELTQEELAFFVQGYTAGEIPDYQASALMMAVFFRGMTQRETAALTLEMARSGDTVDLSSIPGIKVDKHSTGGVGDKTSLILGPIAAACGAKIAKMSGRGLGHTGGTVDKLESIPGLRTDIPRDEFFEIVKRTGLSIIGQSGNLCPADKKLYALRDVTATVESLPLIASSIMSKKIAAGADAILLDVKVGSGAFMKTLEDSRALAQEMVGIGAGVGRKTVALITDMDMPLGRNIGNALEVMEACKVLQGGGDKRLRSLCMELAANMIYLAEQAPTMEKAREKAAQALTSGTAFEKLCQMVQAQGGDASYLREQEKFRLSPVCREVRMPESGFLTRLNAEECGLAAVELGAGRETKESAIDPDAGIVLMKNKGDYAEAGECIARLYADNEEKCARGAERFLNALSVGPEKPEIGPLLLERIEE</sequence>
<comment type="function">
    <text evidence="2">Catalyzes phosphorolysis of the pyrimidine nucleosides uridine, thymidine and 2'-deoxyuridine with the formation of the corresponding pyrimidine base and ribose-1-phosphate.</text>
</comment>
<dbReference type="InterPro" id="IPR036566">
    <property type="entry name" value="PYNP-like_C_sf"/>
</dbReference>
<comment type="similarity">
    <text evidence="3">Belongs to the thymidine/pyrimidine-nucleoside phosphorylase family.</text>
</comment>
<dbReference type="InterPro" id="IPR017459">
    <property type="entry name" value="Glycosyl_Trfase_fam3_N_dom"/>
</dbReference>
<dbReference type="PROSITE" id="PS00647">
    <property type="entry name" value="THYMID_PHOSPHORYLASE"/>
    <property type="match status" value="1"/>
</dbReference>
<keyword evidence="13" id="KW-1185">Reference proteome</keyword>
<proteinExistence type="inferred from homology"/>
<dbReference type="InterPro" id="IPR013102">
    <property type="entry name" value="PYNP_C"/>
</dbReference>
<dbReference type="Pfam" id="PF00591">
    <property type="entry name" value="Glycos_transf_3"/>
    <property type="match status" value="1"/>
</dbReference>
<dbReference type="InterPro" id="IPR017872">
    <property type="entry name" value="Pyrmidine_PPase_CS"/>
</dbReference>
<dbReference type="PANTHER" id="PTHR10515:SF0">
    <property type="entry name" value="THYMIDINE PHOSPHORYLASE"/>
    <property type="match status" value="1"/>
</dbReference>
<dbReference type="NCBIfam" id="TIGR02644">
    <property type="entry name" value="Y_phosphoryl"/>
    <property type="match status" value="1"/>
</dbReference>
<evidence type="ECO:0000256" key="1">
    <source>
        <dbReference type="ARBA" id="ARBA00001066"/>
    </source>
</evidence>
<evidence type="ECO:0000259" key="11">
    <source>
        <dbReference type="SMART" id="SM00941"/>
    </source>
</evidence>
<evidence type="ECO:0000256" key="9">
    <source>
        <dbReference type="ARBA" id="ARBA00048453"/>
    </source>
</evidence>
<feature type="domain" description="Pyrimidine nucleoside phosphorylase C-terminal" evidence="11">
    <location>
        <begin position="345"/>
        <end position="419"/>
    </location>
</feature>
<dbReference type="InterPro" id="IPR000312">
    <property type="entry name" value="Glycosyl_Trfase_fam3"/>
</dbReference>
<evidence type="ECO:0000256" key="7">
    <source>
        <dbReference type="ARBA" id="ARBA00022676"/>
    </source>
</evidence>
<dbReference type="Gene3D" id="3.90.1170.30">
    <property type="entry name" value="Pyrimidine nucleoside phosphorylase-like, C-terminal domain"/>
    <property type="match status" value="1"/>
</dbReference>
<dbReference type="Proteomes" id="UP001524473">
    <property type="component" value="Unassembled WGS sequence"/>
</dbReference>
<comment type="caution">
    <text evidence="12">The sequence shown here is derived from an EMBL/GenBank/DDBJ whole genome shotgun (WGS) entry which is preliminary data.</text>
</comment>
<dbReference type="SUPFAM" id="SSF47648">
    <property type="entry name" value="Nucleoside phosphorylase/phosphoribosyltransferase N-terminal domain"/>
    <property type="match status" value="1"/>
</dbReference>
<evidence type="ECO:0000256" key="5">
    <source>
        <dbReference type="ARBA" id="ARBA00011889"/>
    </source>
</evidence>
<dbReference type="EC" id="2.4.2.2" evidence="5"/>
<comment type="catalytic activity">
    <reaction evidence="1">
        <text>2'-deoxyuridine + phosphate = 2-deoxy-alpha-D-ribose 1-phosphate + uracil</text>
        <dbReference type="Rhea" id="RHEA:22824"/>
        <dbReference type="ChEBI" id="CHEBI:16450"/>
        <dbReference type="ChEBI" id="CHEBI:17568"/>
        <dbReference type="ChEBI" id="CHEBI:43474"/>
        <dbReference type="ChEBI" id="CHEBI:57259"/>
        <dbReference type="EC" id="2.4.2.2"/>
    </reaction>
</comment>
<dbReference type="RefSeq" id="WP_066863583.1">
    <property type="nucleotide sequence ID" value="NZ_CABKVV010000013.1"/>
</dbReference>
<organism evidence="12 13">
    <name type="scientific">Neglectibacter timonensis</name>
    <dbReference type="NCBI Taxonomy" id="1776382"/>
    <lineage>
        <taxon>Bacteria</taxon>
        <taxon>Bacillati</taxon>
        <taxon>Bacillota</taxon>
        <taxon>Clostridia</taxon>
        <taxon>Eubacteriales</taxon>
        <taxon>Oscillospiraceae</taxon>
        <taxon>Neglectibacter</taxon>
    </lineage>
</organism>
<dbReference type="InterPro" id="IPR000053">
    <property type="entry name" value="Thymidine/pyrmidine_PPase"/>
</dbReference>
<evidence type="ECO:0000256" key="4">
    <source>
        <dbReference type="ARBA" id="ARBA00011738"/>
    </source>
</evidence>
<dbReference type="NCBIfam" id="NF004490">
    <property type="entry name" value="PRK05820.1"/>
    <property type="match status" value="1"/>
</dbReference>
<comment type="catalytic activity">
    <reaction evidence="9">
        <text>uridine + phosphate = alpha-D-ribose 1-phosphate + uracil</text>
        <dbReference type="Rhea" id="RHEA:24388"/>
        <dbReference type="ChEBI" id="CHEBI:16704"/>
        <dbReference type="ChEBI" id="CHEBI:17568"/>
        <dbReference type="ChEBI" id="CHEBI:43474"/>
        <dbReference type="ChEBI" id="CHEBI:57720"/>
        <dbReference type="EC" id="2.4.2.2"/>
    </reaction>
</comment>
<protein>
    <recommendedName>
        <fullName evidence="6">Pyrimidine-nucleoside phosphorylase</fullName>
        <ecNumber evidence="5">2.4.2.2</ecNumber>
    </recommendedName>
</protein>
<dbReference type="SUPFAM" id="SSF54680">
    <property type="entry name" value="Pyrimidine nucleoside phosphorylase C-terminal domain"/>
    <property type="match status" value="1"/>
</dbReference>
<gene>
    <name evidence="12" type="ORF">NE695_00535</name>
</gene>
<evidence type="ECO:0000256" key="6">
    <source>
        <dbReference type="ARBA" id="ARBA00014680"/>
    </source>
</evidence>
<dbReference type="PIRSF" id="PIRSF000478">
    <property type="entry name" value="TP_PyNP"/>
    <property type="match status" value="1"/>
</dbReference>
<dbReference type="InterPro" id="IPR035902">
    <property type="entry name" value="Nuc_phospho_transferase"/>
</dbReference>
<keyword evidence="7 12" id="KW-0328">Glycosyltransferase</keyword>
<evidence type="ECO:0000256" key="3">
    <source>
        <dbReference type="ARBA" id="ARBA00006915"/>
    </source>
</evidence>
<dbReference type="InterPro" id="IPR036320">
    <property type="entry name" value="Glycosyl_Trfase_fam3_N_dom_sf"/>
</dbReference>
<dbReference type="Pfam" id="PF07831">
    <property type="entry name" value="PYNP_C"/>
    <property type="match status" value="1"/>
</dbReference>